<dbReference type="InterPro" id="IPR004394">
    <property type="entry name" value="Iojap/RsfS/C7orf30"/>
</dbReference>
<dbReference type="GO" id="GO:0005739">
    <property type="term" value="C:mitochondrion"/>
    <property type="evidence" value="ECO:0007669"/>
    <property type="project" value="UniProtKB-SubCell"/>
</dbReference>
<dbReference type="GO" id="GO:0090071">
    <property type="term" value="P:negative regulation of ribosome biogenesis"/>
    <property type="evidence" value="ECO:0007669"/>
    <property type="project" value="TreeGrafter"/>
</dbReference>
<dbReference type="FunFam" id="3.30.460.10:FF:000018">
    <property type="entry name" value="Mitochondrial assembly of ribosomal large subunit 1"/>
    <property type="match status" value="1"/>
</dbReference>
<dbReference type="InterPro" id="IPR043519">
    <property type="entry name" value="NT_sf"/>
</dbReference>
<comment type="caution">
    <text evidence="6">The sequence shown here is derived from an EMBL/GenBank/DDBJ whole genome shotgun (WGS) entry which is preliminary data.</text>
</comment>
<organism evidence="6 7">
    <name type="scientific">Ceratitis capitata</name>
    <name type="common">Mediterranean fruit fly</name>
    <name type="synonym">Tephritis capitata</name>
    <dbReference type="NCBI Taxonomy" id="7213"/>
    <lineage>
        <taxon>Eukaryota</taxon>
        <taxon>Metazoa</taxon>
        <taxon>Ecdysozoa</taxon>
        <taxon>Arthropoda</taxon>
        <taxon>Hexapoda</taxon>
        <taxon>Insecta</taxon>
        <taxon>Pterygota</taxon>
        <taxon>Neoptera</taxon>
        <taxon>Endopterygota</taxon>
        <taxon>Diptera</taxon>
        <taxon>Brachycera</taxon>
        <taxon>Muscomorpha</taxon>
        <taxon>Tephritoidea</taxon>
        <taxon>Tephritidae</taxon>
        <taxon>Ceratitis</taxon>
        <taxon>Ceratitis</taxon>
    </lineage>
</organism>
<evidence type="ECO:0000256" key="4">
    <source>
        <dbReference type="ARBA" id="ARBA00053669"/>
    </source>
</evidence>
<dbReference type="Gene3D" id="3.30.460.10">
    <property type="entry name" value="Beta Polymerase, domain 2"/>
    <property type="match status" value="1"/>
</dbReference>
<evidence type="ECO:0000313" key="6">
    <source>
        <dbReference type="EMBL" id="CAD7003598.1"/>
    </source>
</evidence>
<sequence>MLKLNLFRLIQKHRGSIPLLRAFHHEFSQSESKHEKGSINDKVKLTPATEGSPPFKHSVAGAVSHKYQIFNDEDATEIFDVEEERYRYQTEQEPKLTEYEEFVGLNLRHGKHGVFDIEDLVEVLRKESAEDIFVCSVPKDLKYVDYMVVCSGRSYRHMLAVAEFVRRIYKIKRNKGEVLPKIEGEKSRKWMALDLGNIALHVFSPEAREEYDLESLWAIGIEYDKESHKPEDPLVELFKEHSIPLGDTQPRNSRSNC</sequence>
<dbReference type="NCBIfam" id="TIGR00090">
    <property type="entry name" value="rsfS_iojap_ybeB"/>
    <property type="match status" value="1"/>
</dbReference>
<dbReference type="Proteomes" id="UP000606786">
    <property type="component" value="Unassembled WGS sequence"/>
</dbReference>
<comment type="subcellular location">
    <subcellularLocation>
        <location evidence="1">Mitochondrion</location>
    </subcellularLocation>
</comment>
<dbReference type="GO" id="GO:0017148">
    <property type="term" value="P:negative regulation of translation"/>
    <property type="evidence" value="ECO:0007669"/>
    <property type="project" value="TreeGrafter"/>
</dbReference>
<protein>
    <recommendedName>
        <fullName evidence="5">Mitochondrial assembly of ribosomal large subunit protein 1</fullName>
    </recommendedName>
</protein>
<comment type="similarity">
    <text evidence="2">Belongs to the Iojap/RsfS family.</text>
</comment>
<dbReference type="PANTHER" id="PTHR21043">
    <property type="entry name" value="IOJAP SUPERFAMILY ORTHOLOG"/>
    <property type="match status" value="1"/>
</dbReference>
<dbReference type="SUPFAM" id="SSF81301">
    <property type="entry name" value="Nucleotidyltransferase"/>
    <property type="match status" value="1"/>
</dbReference>
<evidence type="ECO:0000313" key="7">
    <source>
        <dbReference type="Proteomes" id="UP000606786"/>
    </source>
</evidence>
<dbReference type="GO" id="GO:0043023">
    <property type="term" value="F:ribosomal large subunit binding"/>
    <property type="evidence" value="ECO:0007669"/>
    <property type="project" value="TreeGrafter"/>
</dbReference>
<proteinExistence type="inferred from homology"/>
<name>A0A811UZ58_CERCA</name>
<dbReference type="PANTHER" id="PTHR21043:SF0">
    <property type="entry name" value="MITOCHONDRIAL ASSEMBLY OF RIBOSOMAL LARGE SUBUNIT PROTEIN 1"/>
    <property type="match status" value="1"/>
</dbReference>
<reference evidence="6" key="1">
    <citation type="submission" date="2020-11" db="EMBL/GenBank/DDBJ databases">
        <authorList>
            <person name="Whitehead M."/>
        </authorList>
    </citation>
    <scope>NUCLEOTIDE SEQUENCE</scope>
    <source>
        <strain evidence="6">EGII</strain>
    </source>
</reference>
<dbReference type="Pfam" id="PF02410">
    <property type="entry name" value="RsfS"/>
    <property type="match status" value="1"/>
</dbReference>
<keyword evidence="7" id="KW-1185">Reference proteome</keyword>
<evidence type="ECO:0000256" key="2">
    <source>
        <dbReference type="ARBA" id="ARBA00010574"/>
    </source>
</evidence>
<evidence type="ECO:0000256" key="3">
    <source>
        <dbReference type="ARBA" id="ARBA00023128"/>
    </source>
</evidence>
<evidence type="ECO:0000256" key="1">
    <source>
        <dbReference type="ARBA" id="ARBA00004173"/>
    </source>
</evidence>
<dbReference type="HAMAP" id="MF_01477">
    <property type="entry name" value="Iojap_RsfS"/>
    <property type="match status" value="1"/>
</dbReference>
<dbReference type="EMBL" id="CAJHJT010000034">
    <property type="protein sequence ID" value="CAD7003598.1"/>
    <property type="molecule type" value="Genomic_DNA"/>
</dbReference>
<dbReference type="OrthoDB" id="21330at2759"/>
<dbReference type="AlphaFoldDB" id="A0A811UZ58"/>
<evidence type="ECO:0000256" key="5">
    <source>
        <dbReference type="ARBA" id="ARBA00073331"/>
    </source>
</evidence>
<dbReference type="KEGG" id="ccat:101452066"/>
<keyword evidence="3" id="KW-0496">Mitochondrion</keyword>
<gene>
    <name evidence="6" type="ORF">CCAP1982_LOCUS12046</name>
</gene>
<comment type="function">
    <text evidence="4">Required for normal mitochondrial ribosome function and mitochondrial translation. May play a role in ribosome biogenesis by preventing premature association of the 28S and 39S ribosomal subunits. Interacts with mitochondrial ribosomal protein uL14m (MRPL14), probably blocking formation of intersubunit bridge B8, preventing association of the 28S and 39S ribosomal subunits. Addition to isolated mitochondrial ribosomal subunits partially inhibits translation, probably by interfering with the association of the 28S and 39S ribosomal subunits and the formation of functional ribosomes. May also participate in the assembly and/or regulation of the stability of the large subunit of the mitochondrial ribosome. May function as a ribosomal silencing factor.</text>
</comment>
<accession>A0A811UZ58</accession>